<dbReference type="GO" id="GO:0000049">
    <property type="term" value="F:tRNA binding"/>
    <property type="evidence" value="ECO:0007669"/>
    <property type="project" value="UniProtKB-UniRule"/>
</dbReference>
<name>A0A976QVH4_THEOR</name>
<dbReference type="InterPro" id="IPR010987">
    <property type="entry name" value="Glutathione-S-Trfase_C-like"/>
</dbReference>
<dbReference type="PROSITE" id="PS50405">
    <property type="entry name" value="GST_CTER"/>
    <property type="match status" value="1"/>
</dbReference>
<dbReference type="Pfam" id="PF01588">
    <property type="entry name" value="tRNA_bind"/>
    <property type="match status" value="1"/>
</dbReference>
<dbReference type="GO" id="GO:0016874">
    <property type="term" value="F:ligase activity"/>
    <property type="evidence" value="ECO:0007669"/>
    <property type="project" value="UniProtKB-KW"/>
</dbReference>
<dbReference type="Gene3D" id="2.40.50.140">
    <property type="entry name" value="Nucleic acid-binding proteins"/>
    <property type="match status" value="1"/>
</dbReference>
<evidence type="ECO:0000313" key="7">
    <source>
        <dbReference type="EMBL" id="UKK02310.2"/>
    </source>
</evidence>
<dbReference type="Proteomes" id="UP000244811">
    <property type="component" value="Chromosome 2"/>
</dbReference>
<evidence type="ECO:0000256" key="4">
    <source>
        <dbReference type="SAM" id="MobiDB-lite"/>
    </source>
</evidence>
<dbReference type="InterPro" id="IPR002547">
    <property type="entry name" value="tRNA-bd_dom"/>
</dbReference>
<feature type="region of interest" description="Disordered" evidence="4">
    <location>
        <begin position="185"/>
        <end position="219"/>
    </location>
</feature>
<dbReference type="AlphaFoldDB" id="A0A976QVH4"/>
<organism evidence="7 8">
    <name type="scientific">Theileria orientalis</name>
    <dbReference type="NCBI Taxonomy" id="68886"/>
    <lineage>
        <taxon>Eukaryota</taxon>
        <taxon>Sar</taxon>
        <taxon>Alveolata</taxon>
        <taxon>Apicomplexa</taxon>
        <taxon>Aconoidasida</taxon>
        <taxon>Piroplasmida</taxon>
        <taxon>Theileriidae</taxon>
        <taxon>Theileria</taxon>
    </lineage>
</organism>
<evidence type="ECO:0000256" key="1">
    <source>
        <dbReference type="ARBA" id="ARBA00022555"/>
    </source>
</evidence>
<dbReference type="SUPFAM" id="SSF50249">
    <property type="entry name" value="Nucleic acid-binding proteins"/>
    <property type="match status" value="1"/>
</dbReference>
<dbReference type="InterPro" id="IPR036282">
    <property type="entry name" value="Glutathione-S-Trfase_C_sf"/>
</dbReference>
<keyword evidence="2 3" id="KW-0694">RNA-binding</keyword>
<reference evidence="7" key="1">
    <citation type="submission" date="2022-07" db="EMBL/GenBank/DDBJ databases">
        <title>Evaluation of T. orientalis genome assembly methods using nanopore sequencing and analysis of variation between genomes.</title>
        <authorList>
            <person name="Yam J."/>
            <person name="Micallef M.L."/>
            <person name="Liu M."/>
            <person name="Djordjevic S.P."/>
            <person name="Bogema D.R."/>
            <person name="Jenkins C."/>
        </authorList>
    </citation>
    <scope>NUCLEOTIDE SEQUENCE</scope>
    <source>
        <strain evidence="7">Goon Nure</strain>
    </source>
</reference>
<dbReference type="Gene3D" id="1.20.1050.130">
    <property type="match status" value="1"/>
</dbReference>
<keyword evidence="7" id="KW-0436">Ligase</keyword>
<evidence type="ECO:0000259" key="6">
    <source>
        <dbReference type="PROSITE" id="PS50886"/>
    </source>
</evidence>
<dbReference type="PROSITE" id="PS50886">
    <property type="entry name" value="TRBD"/>
    <property type="match status" value="1"/>
</dbReference>
<dbReference type="SUPFAM" id="SSF47616">
    <property type="entry name" value="GST C-terminal domain-like"/>
    <property type="match status" value="1"/>
</dbReference>
<evidence type="ECO:0000256" key="2">
    <source>
        <dbReference type="ARBA" id="ARBA00022884"/>
    </source>
</evidence>
<evidence type="ECO:0000256" key="3">
    <source>
        <dbReference type="PROSITE-ProRule" id="PRU00209"/>
    </source>
</evidence>
<dbReference type="InterPro" id="IPR051270">
    <property type="entry name" value="Tyrosine-tRNA_ligase_regulator"/>
</dbReference>
<dbReference type="EMBL" id="CP056071">
    <property type="protein sequence ID" value="UKK02310.2"/>
    <property type="molecule type" value="Genomic_DNA"/>
</dbReference>
<gene>
    <name evidence="7" type="ORF">MACK_001666</name>
</gene>
<feature type="domain" description="TRNA-binding" evidence="6">
    <location>
        <begin position="223"/>
        <end position="325"/>
    </location>
</feature>
<evidence type="ECO:0000259" key="5">
    <source>
        <dbReference type="PROSITE" id="PS50405"/>
    </source>
</evidence>
<dbReference type="PANTHER" id="PTHR11586:SF33">
    <property type="entry name" value="AMINOACYL TRNA SYNTHASE COMPLEX-INTERACTING MULTIFUNCTIONAL PROTEIN 1"/>
    <property type="match status" value="1"/>
</dbReference>
<dbReference type="InterPro" id="IPR012340">
    <property type="entry name" value="NA-bd_OB-fold"/>
</dbReference>
<sequence length="385" mass="43755">MIEVVVYSDSQESQILKLLLKYLNLNDVSLTLTTNRDEEFFLKLPGESEPVKHFPLMLEHLLKSSPHGSLLLPTDPELKATMDSFVDFGFKHGFNVLDVDSLRMLDNYLLNETFFSGPSISLADVVLFVSVTYWTSRSKPKERMEVPNLMRWFDHLQHLPEFASCFEEFKVIQLFDEKLVITEPKKGKSGPDYHPLEKAEKKKEKKEKPKVEKPPAETRPYDDVTRLNVVVGLVKSIRKHEDADKLYCLKIDVGSEVRSICSGLVDFLKPDQILDKKVCVLANLPKKNLRGEESNGMVLCVSNLDKTSVELLEPPVDTPVGERVYWEGYSGEADEQLSNKKGKDTFTMVQKDFNCKENVGFYKDSKFMTTKGPCVCPNISTGTIS</sequence>
<keyword evidence="1 3" id="KW-0820">tRNA-binding</keyword>
<feature type="domain" description="GST C-terminal" evidence="5">
    <location>
        <begin position="1"/>
        <end position="188"/>
    </location>
</feature>
<dbReference type="CDD" id="cd02799">
    <property type="entry name" value="tRNA_bind_EMAP-II_like"/>
    <property type="match status" value="1"/>
</dbReference>
<proteinExistence type="predicted"/>
<dbReference type="CDD" id="cd10289">
    <property type="entry name" value="GST_C_AaRS_like"/>
    <property type="match status" value="1"/>
</dbReference>
<protein>
    <submittedName>
        <fullName evidence="7">Methionine-tRNA ligase</fullName>
    </submittedName>
</protein>
<accession>A0A976QVH4</accession>
<dbReference type="Pfam" id="PF00043">
    <property type="entry name" value="GST_C"/>
    <property type="match status" value="1"/>
</dbReference>
<dbReference type="InterPro" id="IPR004046">
    <property type="entry name" value="GST_C"/>
</dbReference>
<evidence type="ECO:0000313" key="8">
    <source>
        <dbReference type="Proteomes" id="UP000244811"/>
    </source>
</evidence>
<dbReference type="PANTHER" id="PTHR11586">
    <property type="entry name" value="TRNA-AMINOACYLATION COFACTOR ARC1 FAMILY MEMBER"/>
    <property type="match status" value="1"/>
</dbReference>